<proteinExistence type="predicted"/>
<dbReference type="Gene3D" id="2.60.40.10">
    <property type="entry name" value="Immunoglobulins"/>
    <property type="match status" value="1"/>
</dbReference>
<comment type="caution">
    <text evidence="4">The sequence shown here is derived from an EMBL/GenBank/DDBJ whole genome shotgun (WGS) entry which is preliminary data.</text>
</comment>
<dbReference type="Pfam" id="PF13927">
    <property type="entry name" value="Ig_3"/>
    <property type="match status" value="1"/>
</dbReference>
<dbReference type="InterPro" id="IPR036179">
    <property type="entry name" value="Ig-like_dom_sf"/>
</dbReference>
<keyword evidence="1" id="KW-1133">Transmembrane helix</keyword>
<evidence type="ECO:0000313" key="4">
    <source>
        <dbReference type="EMBL" id="KAK3799409.1"/>
    </source>
</evidence>
<feature type="signal peptide" evidence="2">
    <location>
        <begin position="1"/>
        <end position="22"/>
    </location>
</feature>
<dbReference type="AlphaFoldDB" id="A0AAE1E9I9"/>
<reference evidence="4" key="1">
    <citation type="journal article" date="2023" name="G3 (Bethesda)">
        <title>A reference genome for the long-term kleptoplast-retaining sea slug Elysia crispata morphotype clarki.</title>
        <authorList>
            <person name="Eastman K.E."/>
            <person name="Pendleton A.L."/>
            <person name="Shaikh M.A."/>
            <person name="Suttiyut T."/>
            <person name="Ogas R."/>
            <person name="Tomko P."/>
            <person name="Gavelis G."/>
            <person name="Widhalm J.R."/>
            <person name="Wisecaver J.H."/>
        </authorList>
    </citation>
    <scope>NUCLEOTIDE SEQUENCE</scope>
    <source>
        <strain evidence="4">ECLA1</strain>
    </source>
</reference>
<evidence type="ECO:0000259" key="3">
    <source>
        <dbReference type="PROSITE" id="PS50835"/>
    </source>
</evidence>
<feature type="domain" description="Ig-like" evidence="3">
    <location>
        <begin position="24"/>
        <end position="124"/>
    </location>
</feature>
<name>A0AAE1E9I9_9GAST</name>
<dbReference type="InterPro" id="IPR007110">
    <property type="entry name" value="Ig-like_dom"/>
</dbReference>
<keyword evidence="1" id="KW-0812">Transmembrane</keyword>
<dbReference type="SMART" id="SM00409">
    <property type="entry name" value="IG"/>
    <property type="match status" value="1"/>
</dbReference>
<keyword evidence="1" id="KW-0472">Membrane</keyword>
<dbReference type="EMBL" id="JAWDGP010000574">
    <property type="protein sequence ID" value="KAK3799409.1"/>
    <property type="molecule type" value="Genomic_DNA"/>
</dbReference>
<organism evidence="4 5">
    <name type="scientific">Elysia crispata</name>
    <name type="common">lettuce slug</name>
    <dbReference type="NCBI Taxonomy" id="231223"/>
    <lineage>
        <taxon>Eukaryota</taxon>
        <taxon>Metazoa</taxon>
        <taxon>Spiralia</taxon>
        <taxon>Lophotrochozoa</taxon>
        <taxon>Mollusca</taxon>
        <taxon>Gastropoda</taxon>
        <taxon>Heterobranchia</taxon>
        <taxon>Euthyneura</taxon>
        <taxon>Panpulmonata</taxon>
        <taxon>Sacoglossa</taxon>
        <taxon>Placobranchoidea</taxon>
        <taxon>Plakobranchidae</taxon>
        <taxon>Elysia</taxon>
    </lineage>
</organism>
<dbReference type="SUPFAM" id="SSF48726">
    <property type="entry name" value="Immunoglobulin"/>
    <property type="match status" value="1"/>
</dbReference>
<feature type="transmembrane region" description="Helical" evidence="1">
    <location>
        <begin position="133"/>
        <end position="153"/>
    </location>
</feature>
<gene>
    <name evidence="4" type="ORF">RRG08_050710</name>
</gene>
<accession>A0AAE1E9I9</accession>
<protein>
    <recommendedName>
        <fullName evidence="3">Ig-like domain-containing protein</fullName>
    </recommendedName>
</protein>
<feature type="chain" id="PRO_5042251808" description="Ig-like domain-containing protein" evidence="2">
    <location>
        <begin position="23"/>
        <end position="171"/>
    </location>
</feature>
<keyword evidence="2" id="KW-0732">Signal</keyword>
<keyword evidence="5" id="KW-1185">Reference proteome</keyword>
<dbReference type="InterPro" id="IPR003599">
    <property type="entry name" value="Ig_sub"/>
</dbReference>
<evidence type="ECO:0000313" key="5">
    <source>
        <dbReference type="Proteomes" id="UP001283361"/>
    </source>
</evidence>
<evidence type="ECO:0000256" key="1">
    <source>
        <dbReference type="SAM" id="Phobius"/>
    </source>
</evidence>
<dbReference type="Proteomes" id="UP001283361">
    <property type="component" value="Unassembled WGS sequence"/>
</dbReference>
<dbReference type="InterPro" id="IPR013783">
    <property type="entry name" value="Ig-like_fold"/>
</dbReference>
<sequence length="171" mass="18595">MLIGSIRFLLLISSTLLLPACGQPSTNPIQLVVQPGNDVLFTCVSEDDKNVTKLETLSWYRLTTASSNSTEATQGVKILLMDSSRVHIANGTLAIQNVTFGDAGRYVCQDDSGAASLEAELIVYDMPGYWKEAGLVIGLAAGLLLVLLASFMLQNRMEKRILSERQEKTTL</sequence>
<dbReference type="PROSITE" id="PS50835">
    <property type="entry name" value="IG_LIKE"/>
    <property type="match status" value="1"/>
</dbReference>
<evidence type="ECO:0000256" key="2">
    <source>
        <dbReference type="SAM" id="SignalP"/>
    </source>
</evidence>